<reference evidence="1 2" key="1">
    <citation type="submission" date="2013-11" db="EMBL/GenBank/DDBJ databases">
        <title>Metagenomic analysis of a methanogenic consortium involved in long chain n-alkane degradation.</title>
        <authorList>
            <person name="Davidova I.A."/>
            <person name="Callaghan A.V."/>
            <person name="Wawrik B."/>
            <person name="Pruitt S."/>
            <person name="Marks C."/>
            <person name="Duncan K.E."/>
            <person name="Suflita J.M."/>
        </authorList>
    </citation>
    <scope>NUCLEOTIDE SEQUENCE [LARGE SCALE GENOMIC DNA]</scope>
    <source>
        <strain evidence="1 2">SPR</strain>
    </source>
</reference>
<evidence type="ECO:0000313" key="1">
    <source>
        <dbReference type="EMBL" id="KIX14078.1"/>
    </source>
</evidence>
<dbReference type="OrthoDB" id="5504338at2"/>
<evidence type="ECO:0000313" key="2">
    <source>
        <dbReference type="Proteomes" id="UP000032233"/>
    </source>
</evidence>
<proteinExistence type="predicted"/>
<comment type="caution">
    <text evidence="1">The sequence shown here is derived from an EMBL/GenBank/DDBJ whole genome shotgun (WGS) entry which is preliminary data.</text>
</comment>
<gene>
    <name evidence="1" type="ORF">X474_10615</name>
</gene>
<sequence>MSHIIDFPGNKPKQPDNVITDAPMRLKWGDWRTTNILQVHVRSAAGYEDYRAELIKKGRKPGGKMPAHIACTNGLNETALAVLRHRHNQEDLIKVGFLAALMETLVNTPCDILRTDLIRRVYGEVEKLSKSLDLSWRGGANRFMLPLLEDQAQLMDFKRRVAPLNRLNTLFKTLDEIARERQEKLAREYVFYYPRGFTL</sequence>
<dbReference type="PATRIC" id="fig|1429043.3.peg.2252"/>
<dbReference type="RefSeq" id="WP_044348487.1">
    <property type="nucleotide sequence ID" value="NZ_AZAC01000012.1"/>
</dbReference>
<dbReference type="AlphaFoldDB" id="A0A0D2HUG2"/>
<keyword evidence="2" id="KW-1185">Reference proteome</keyword>
<protein>
    <submittedName>
        <fullName evidence="1">Uncharacterized protein</fullName>
    </submittedName>
</protein>
<dbReference type="STRING" id="1429043.X474_10615"/>
<accession>A0A0D2HUG2</accession>
<dbReference type="InParanoid" id="A0A0D2HUG2"/>
<name>A0A0D2HUG2_9BACT</name>
<dbReference type="Proteomes" id="UP000032233">
    <property type="component" value="Unassembled WGS sequence"/>
</dbReference>
<organism evidence="1 2">
    <name type="scientific">Dethiosulfatarculus sandiegensis</name>
    <dbReference type="NCBI Taxonomy" id="1429043"/>
    <lineage>
        <taxon>Bacteria</taxon>
        <taxon>Pseudomonadati</taxon>
        <taxon>Thermodesulfobacteriota</taxon>
        <taxon>Desulfarculia</taxon>
        <taxon>Desulfarculales</taxon>
        <taxon>Desulfarculaceae</taxon>
        <taxon>Dethiosulfatarculus</taxon>
    </lineage>
</organism>
<dbReference type="EMBL" id="AZAC01000012">
    <property type="protein sequence ID" value="KIX14078.1"/>
    <property type="molecule type" value="Genomic_DNA"/>
</dbReference>